<keyword evidence="3" id="KW-1015">Disulfide bond</keyword>
<dbReference type="InterPro" id="IPR011936">
    <property type="entry name" value="Myxo_disulph_rpt"/>
</dbReference>
<keyword evidence="2" id="KW-0677">Repeat</keyword>
<evidence type="ECO:0000256" key="2">
    <source>
        <dbReference type="ARBA" id="ARBA00022737"/>
    </source>
</evidence>
<evidence type="ECO:0000313" key="5">
    <source>
        <dbReference type="EMBL" id="PRP90756.1"/>
    </source>
</evidence>
<dbReference type="NCBIfam" id="TIGR02232">
    <property type="entry name" value="myxo_disulf_rpt"/>
    <property type="match status" value="1"/>
</dbReference>
<protein>
    <recommendedName>
        <fullName evidence="7">Myxococcus cysteine-rich repeat-containing protein</fullName>
    </recommendedName>
</protein>
<accession>A0A2S9XD16</accession>
<dbReference type="EMBL" id="PVNK01000269">
    <property type="protein sequence ID" value="PRP90756.1"/>
    <property type="molecule type" value="Genomic_DNA"/>
</dbReference>
<dbReference type="InterPro" id="IPR011047">
    <property type="entry name" value="Quinoprotein_ADH-like_sf"/>
</dbReference>
<dbReference type="PROSITE" id="PS51257">
    <property type="entry name" value="PROKAR_LIPOPROTEIN"/>
    <property type="match status" value="1"/>
</dbReference>
<evidence type="ECO:0008006" key="7">
    <source>
        <dbReference type="Google" id="ProtNLM"/>
    </source>
</evidence>
<dbReference type="SUPFAM" id="SSF50998">
    <property type="entry name" value="Quinoprotein alcohol dehydrogenase-like"/>
    <property type="match status" value="1"/>
</dbReference>
<dbReference type="OrthoDB" id="9818406at2"/>
<evidence type="ECO:0000256" key="4">
    <source>
        <dbReference type="SAM" id="MobiDB-lite"/>
    </source>
</evidence>
<organism evidence="5 6">
    <name type="scientific">Enhygromyxa salina</name>
    <dbReference type="NCBI Taxonomy" id="215803"/>
    <lineage>
        <taxon>Bacteria</taxon>
        <taxon>Pseudomonadati</taxon>
        <taxon>Myxococcota</taxon>
        <taxon>Polyangia</taxon>
        <taxon>Nannocystales</taxon>
        <taxon>Nannocystaceae</taxon>
        <taxon>Enhygromyxa</taxon>
    </lineage>
</organism>
<keyword evidence="1" id="KW-0732">Signal</keyword>
<reference evidence="5 6" key="1">
    <citation type="submission" date="2018-03" db="EMBL/GenBank/DDBJ databases">
        <title>Draft Genome Sequences of the Obligatory Marine Myxobacteria Enhygromyxa salina SWB005.</title>
        <authorList>
            <person name="Poehlein A."/>
            <person name="Moghaddam J.A."/>
            <person name="Harms H."/>
            <person name="Alanjari M."/>
            <person name="Koenig G.M."/>
            <person name="Daniel R."/>
            <person name="Schaeberle T.F."/>
        </authorList>
    </citation>
    <scope>NUCLEOTIDE SEQUENCE [LARGE SCALE GENOMIC DNA]</scope>
    <source>
        <strain evidence="5 6">SWB005</strain>
    </source>
</reference>
<sequence length="493" mass="52215">MQHPRHVVFALSLTLACQDDTTAAPSDTSESSTSEDGPSESTTDESGSDEESSAEETETGEPGPYCGDGNLDILEECDDGNNDDDDGCSNTCESDCGIEFWLDITLPEGWFDVQLMRASPEGRIELAGDVAAAGQIGRLRYASYVDSEFETAIQTAPLGNSGTLELPQTHQISAVEITEQGDLLALGVTTEVMVVDEAPVESYWLARFAGDDLSAVWRVEIPADGPDDRPLDLAVLEGGDPVITMTVAVADNDRDIQVQRRAFADGAEVWTASHSGEFNGGWSFDEAGRVAVGAGDRLWVAGIVRVDWQTYNATLFELDPADGAALWTGVPLPDPGSSYEQRIWDLAAGPDGTVALGINMMGPATQYHFGAAFLYVDQELAWSLTPEQLPWDDGGEPYVSPRVAIGADGDVLVTGSYTHDFDIATAARPWVVALAPDGTQLCAARVGEGTDAAVVPRNGYFHGGRGALNLDTYGPGGMGPGSDGNWLVGLRGP</sequence>
<evidence type="ECO:0000256" key="1">
    <source>
        <dbReference type="ARBA" id="ARBA00022729"/>
    </source>
</evidence>
<dbReference type="AlphaFoldDB" id="A0A2S9XD16"/>
<evidence type="ECO:0000313" key="6">
    <source>
        <dbReference type="Proteomes" id="UP000237968"/>
    </source>
</evidence>
<name>A0A2S9XD16_9BACT</name>
<feature type="compositionally biased region" description="Low complexity" evidence="4">
    <location>
        <begin position="19"/>
        <end position="41"/>
    </location>
</feature>
<proteinExistence type="predicted"/>
<comment type="caution">
    <text evidence="5">The sequence shown here is derived from an EMBL/GenBank/DDBJ whole genome shotgun (WGS) entry which is preliminary data.</text>
</comment>
<feature type="region of interest" description="Disordered" evidence="4">
    <location>
        <begin position="18"/>
        <end position="78"/>
    </location>
</feature>
<feature type="compositionally biased region" description="Acidic residues" evidence="4">
    <location>
        <begin position="42"/>
        <end position="59"/>
    </location>
</feature>
<gene>
    <name evidence="5" type="ORF">ENSA5_61900</name>
</gene>
<evidence type="ECO:0000256" key="3">
    <source>
        <dbReference type="ARBA" id="ARBA00023157"/>
    </source>
</evidence>
<keyword evidence="6" id="KW-1185">Reference proteome</keyword>
<dbReference type="Proteomes" id="UP000237968">
    <property type="component" value="Unassembled WGS sequence"/>
</dbReference>